<dbReference type="Proteomes" id="UP000235371">
    <property type="component" value="Unassembled WGS sequence"/>
</dbReference>
<name>A0A2J6T874_9HELO</name>
<dbReference type="EMBL" id="KZ613817">
    <property type="protein sequence ID" value="PMD59221.1"/>
    <property type="molecule type" value="Genomic_DNA"/>
</dbReference>
<keyword evidence="1" id="KW-1133">Transmembrane helix</keyword>
<dbReference type="GeneID" id="36580826"/>
<keyword evidence="1" id="KW-0472">Membrane</keyword>
<sequence length="106" mass="12334">MEFAKVLACFENEATGVKSLRTTSRVWTISRLRHGSLHTSYTRFLLIMMAILILYMTFIIWCMINMHKKVLRRLADGTPEGGRRELDRGLEFRGISKGDAEDRLQR</sequence>
<evidence type="ECO:0000256" key="1">
    <source>
        <dbReference type="SAM" id="Phobius"/>
    </source>
</evidence>
<dbReference type="InParanoid" id="A0A2J6T874"/>
<gene>
    <name evidence="2" type="ORF">K444DRAFT_427470</name>
</gene>
<protein>
    <submittedName>
        <fullName evidence="2">Uncharacterized protein</fullName>
    </submittedName>
</protein>
<evidence type="ECO:0000313" key="2">
    <source>
        <dbReference type="EMBL" id="PMD59221.1"/>
    </source>
</evidence>
<dbReference type="AlphaFoldDB" id="A0A2J6T874"/>
<proteinExistence type="predicted"/>
<keyword evidence="3" id="KW-1185">Reference proteome</keyword>
<organism evidence="2 3">
    <name type="scientific">Hyaloscypha bicolor E</name>
    <dbReference type="NCBI Taxonomy" id="1095630"/>
    <lineage>
        <taxon>Eukaryota</taxon>
        <taxon>Fungi</taxon>
        <taxon>Dikarya</taxon>
        <taxon>Ascomycota</taxon>
        <taxon>Pezizomycotina</taxon>
        <taxon>Leotiomycetes</taxon>
        <taxon>Helotiales</taxon>
        <taxon>Hyaloscyphaceae</taxon>
        <taxon>Hyaloscypha</taxon>
        <taxon>Hyaloscypha bicolor</taxon>
    </lineage>
</organism>
<accession>A0A2J6T874</accession>
<evidence type="ECO:0000313" key="3">
    <source>
        <dbReference type="Proteomes" id="UP000235371"/>
    </source>
</evidence>
<dbReference type="RefSeq" id="XP_024736125.1">
    <property type="nucleotide sequence ID" value="XM_024872746.1"/>
</dbReference>
<feature type="transmembrane region" description="Helical" evidence="1">
    <location>
        <begin position="44"/>
        <end position="64"/>
    </location>
</feature>
<reference evidence="2 3" key="1">
    <citation type="submission" date="2016-04" db="EMBL/GenBank/DDBJ databases">
        <title>A degradative enzymes factory behind the ericoid mycorrhizal symbiosis.</title>
        <authorList>
            <consortium name="DOE Joint Genome Institute"/>
            <person name="Martino E."/>
            <person name="Morin E."/>
            <person name="Grelet G."/>
            <person name="Kuo A."/>
            <person name="Kohler A."/>
            <person name="Daghino S."/>
            <person name="Barry K."/>
            <person name="Choi C."/>
            <person name="Cichocki N."/>
            <person name="Clum A."/>
            <person name="Copeland A."/>
            <person name="Hainaut M."/>
            <person name="Haridas S."/>
            <person name="Labutti K."/>
            <person name="Lindquist E."/>
            <person name="Lipzen A."/>
            <person name="Khouja H.-R."/>
            <person name="Murat C."/>
            <person name="Ohm R."/>
            <person name="Olson A."/>
            <person name="Spatafora J."/>
            <person name="Veneault-Fourrey C."/>
            <person name="Henrissat B."/>
            <person name="Grigoriev I."/>
            <person name="Martin F."/>
            <person name="Perotto S."/>
        </authorList>
    </citation>
    <scope>NUCLEOTIDE SEQUENCE [LARGE SCALE GENOMIC DNA]</scope>
    <source>
        <strain evidence="2 3">E</strain>
    </source>
</reference>
<keyword evidence="1" id="KW-0812">Transmembrane</keyword>